<feature type="region of interest" description="Disordered" evidence="11">
    <location>
        <begin position="882"/>
        <end position="903"/>
    </location>
</feature>
<evidence type="ECO:0000259" key="12">
    <source>
        <dbReference type="PROSITE" id="PS51686"/>
    </source>
</evidence>
<evidence type="ECO:0000256" key="9">
    <source>
        <dbReference type="ARBA" id="ARBA00023242"/>
    </source>
</evidence>
<dbReference type="InterPro" id="IPR057285">
    <property type="entry name" value="Pre-PUA_NSUN2"/>
</dbReference>
<keyword evidence="14" id="KW-1185">Reference proteome</keyword>
<sequence length="903" mass="101663">MPRSKWNRKRKAEAKLSKSGKDHKDKDAANDAGYKLNQDYSVAKQSNPKMEAYYSLVGLHNTSKRGDGTFQECASDEAKTLERERFMSSLRSILPASFRIDRSLDTRMQHKLIEEMKEFVGKEIEIEIELPKRSEAVGGMKTLLDKSPNSNDETKEEVIKRKIAPAKPIPFLSSNNNDKATKVVLGYQLSVDRRTLRRNPSLTPLHEWMKIHTDCGHLTRQETVSMIPPVVLDAKPGMSVLDMCAAPGSKTCQLVEVVGGMNHHRDDEVNDNGEEGMKYHEPKGYVVANDADPKRAYMLVTQLRRLQSPNVFVTSCDGQYFPILDEKKDKGTVREGMFDRVLCDVPCSGDGTVRKNPGIWRHWNQNGALALHPLQLSIALRGARVTNVGGYLVYSTCSMNPMENESVVAELLRITNGSLVLEDPRPRMEGLVARPGWNSWKVLREHNSKAKKDHKKKNSAKMNAKRKEWQEKRHKAGGGDSKELGDDAAGDKEEEKFERSPYYTLPYVGPETWDEETLRERTTSLGFVEYATYGDVEPEWRRRVRVSCFPPTEAEAKAFELHKCLRCLPHDMDTGGFFVALFKKVKPLSPDATARMHQMARESRGGIEVDAHLNSNGDKKDDTEAASNTGVVKDEGCVVKAEPSEEQTDDEPNVLNETEAQVKEEEDDGDAIQKAPTGRIGINHNKKKKENGDLGNEDFIPLDDSIWPPIIEEFGISSDFPKEQYMARASGEAKVLYFIAKSIKEQIIDRGIQNRVTVINSGLKAFERCSIAESRNKYRISQEAIQFVLPYMTKRVIVACADDFYKCCAKGFMEFGIYSQEFQDKIGELAPGSFVVLLNGQEKDTTKKMFLVMWKRSNALECFVSKVEMDGMVSKLRALGFDAPEPEPAASNTEDAEEEKVDT</sequence>
<dbReference type="Pfam" id="PF25376">
    <property type="entry name" value="Pre-PUA_NSUN2"/>
    <property type="match status" value="1"/>
</dbReference>
<evidence type="ECO:0000256" key="2">
    <source>
        <dbReference type="ARBA" id="ARBA00007494"/>
    </source>
</evidence>
<accession>A0ABD3N3R0</accession>
<feature type="compositionally biased region" description="Basic and acidic residues" evidence="11">
    <location>
        <begin position="480"/>
        <end position="495"/>
    </location>
</feature>
<evidence type="ECO:0000256" key="7">
    <source>
        <dbReference type="ARBA" id="ARBA00022694"/>
    </source>
</evidence>
<evidence type="ECO:0000256" key="6">
    <source>
        <dbReference type="ARBA" id="ARBA00022691"/>
    </source>
</evidence>
<keyword evidence="7" id="KW-0819">tRNA processing</keyword>
<feature type="domain" description="SAM-dependent MTase RsmB/NOP-type" evidence="12">
    <location>
        <begin position="144"/>
        <end position="585"/>
    </location>
</feature>
<comment type="similarity">
    <text evidence="2 10">Belongs to the class I-like SAM-binding methyltransferase superfamily. RsmB/NOP family.</text>
</comment>
<dbReference type="PROSITE" id="PS51686">
    <property type="entry name" value="SAM_MT_RSMB_NOP"/>
    <property type="match status" value="1"/>
</dbReference>
<organism evidence="13 14">
    <name type="scientific">Cyclotella atomus</name>
    <dbReference type="NCBI Taxonomy" id="382360"/>
    <lineage>
        <taxon>Eukaryota</taxon>
        <taxon>Sar</taxon>
        <taxon>Stramenopiles</taxon>
        <taxon>Ochrophyta</taxon>
        <taxon>Bacillariophyta</taxon>
        <taxon>Coscinodiscophyceae</taxon>
        <taxon>Thalassiosirophycidae</taxon>
        <taxon>Stephanodiscales</taxon>
        <taxon>Stephanodiscaceae</taxon>
        <taxon>Cyclotella</taxon>
    </lineage>
</organism>
<evidence type="ECO:0000256" key="10">
    <source>
        <dbReference type="PROSITE-ProRule" id="PRU01023"/>
    </source>
</evidence>
<dbReference type="GO" id="GO:0030488">
    <property type="term" value="P:tRNA methylation"/>
    <property type="evidence" value="ECO:0007669"/>
    <property type="project" value="UniProtKB-ARBA"/>
</dbReference>
<evidence type="ECO:0000256" key="4">
    <source>
        <dbReference type="ARBA" id="ARBA00022603"/>
    </source>
</evidence>
<dbReference type="InterPro" id="IPR018314">
    <property type="entry name" value="RsmB/NOL1/NOP2-like_CS"/>
</dbReference>
<evidence type="ECO:0000313" key="14">
    <source>
        <dbReference type="Proteomes" id="UP001530400"/>
    </source>
</evidence>
<feature type="compositionally biased region" description="Basic and acidic residues" evidence="11">
    <location>
        <begin position="13"/>
        <end position="29"/>
    </location>
</feature>
<protein>
    <recommendedName>
        <fullName evidence="12">SAM-dependent MTase RsmB/NOP-type domain-containing protein</fullName>
    </recommendedName>
</protein>
<dbReference type="PANTHER" id="PTHR22808:SF1">
    <property type="entry name" value="RNA CYTOSINE-C(5)-METHYLTRANSFERASE NSUN2-RELATED"/>
    <property type="match status" value="1"/>
</dbReference>
<dbReference type="SUPFAM" id="SSF53335">
    <property type="entry name" value="S-adenosyl-L-methionine-dependent methyltransferases"/>
    <property type="match status" value="1"/>
</dbReference>
<feature type="region of interest" description="Disordered" evidence="11">
    <location>
        <begin position="1"/>
        <end position="33"/>
    </location>
</feature>
<feature type="compositionally biased region" description="Acidic residues" evidence="11">
    <location>
        <begin position="894"/>
        <end position="903"/>
    </location>
</feature>
<reference evidence="13 14" key="1">
    <citation type="submission" date="2024-10" db="EMBL/GenBank/DDBJ databases">
        <title>Updated reference genomes for cyclostephanoid diatoms.</title>
        <authorList>
            <person name="Roberts W.R."/>
            <person name="Alverson A.J."/>
        </authorList>
    </citation>
    <scope>NUCLEOTIDE SEQUENCE [LARGE SCALE GENOMIC DNA]</scope>
    <source>
        <strain evidence="13 14">AJA010-31</strain>
    </source>
</reference>
<keyword evidence="8 10" id="KW-0694">RNA-binding</keyword>
<evidence type="ECO:0000313" key="13">
    <source>
        <dbReference type="EMBL" id="KAL3770249.1"/>
    </source>
</evidence>
<dbReference type="InterPro" id="IPR001678">
    <property type="entry name" value="MeTrfase_RsmB-F_NOP2_dom"/>
</dbReference>
<evidence type="ECO:0000256" key="8">
    <source>
        <dbReference type="ARBA" id="ARBA00022884"/>
    </source>
</evidence>
<name>A0ABD3N3R0_9STRA</name>
<dbReference type="PANTHER" id="PTHR22808">
    <property type="entry name" value="NCL1 YEAST -RELATED NOL1/NOP2/FMU SUN DOMAIN-CONTAINING"/>
    <property type="match status" value="1"/>
</dbReference>
<feature type="binding site" evidence="10">
    <location>
        <begin position="244"/>
        <end position="250"/>
    </location>
    <ligand>
        <name>S-adenosyl-L-methionine</name>
        <dbReference type="ChEBI" id="CHEBI:59789"/>
    </ligand>
</feature>
<feature type="region of interest" description="Disordered" evidence="11">
    <location>
        <begin position="660"/>
        <end position="692"/>
    </location>
</feature>
<proteinExistence type="inferred from homology"/>
<keyword evidence="6 10" id="KW-0949">S-adenosyl-L-methionine</keyword>
<dbReference type="InterPro" id="IPR049560">
    <property type="entry name" value="MeTrfase_RsmB-F_NOP2_cat"/>
</dbReference>
<dbReference type="InterPro" id="IPR023270">
    <property type="entry name" value="RCMT_NCL1"/>
</dbReference>
<comment type="caution">
    <text evidence="13">The sequence shown here is derived from an EMBL/GenBank/DDBJ whole genome shotgun (WGS) entry which is preliminary data.</text>
</comment>
<keyword evidence="5 10" id="KW-0808">Transferase</keyword>
<keyword evidence="9" id="KW-0539">Nucleus</keyword>
<keyword evidence="4 10" id="KW-0489">Methyltransferase</keyword>
<dbReference type="AlphaFoldDB" id="A0ABD3N3R0"/>
<dbReference type="EMBL" id="JALLPJ020001316">
    <property type="protein sequence ID" value="KAL3770249.1"/>
    <property type="molecule type" value="Genomic_DNA"/>
</dbReference>
<gene>
    <name evidence="13" type="ORF">ACHAWO_009563</name>
</gene>
<dbReference type="PRINTS" id="PR02011">
    <property type="entry name" value="RCMTNCL1"/>
</dbReference>
<dbReference type="InterPro" id="IPR029063">
    <property type="entry name" value="SAM-dependent_MTases_sf"/>
</dbReference>
<feature type="binding site" evidence="10">
    <location>
        <position position="344"/>
    </location>
    <ligand>
        <name>S-adenosyl-L-methionine</name>
        <dbReference type="ChEBI" id="CHEBI:59789"/>
    </ligand>
</feature>
<evidence type="ECO:0000256" key="11">
    <source>
        <dbReference type="SAM" id="MobiDB-lite"/>
    </source>
</evidence>
<comment type="subcellular location">
    <subcellularLocation>
        <location evidence="1">Nucleus</location>
    </subcellularLocation>
</comment>
<dbReference type="Gene3D" id="3.40.50.150">
    <property type="entry name" value="Vaccinia Virus protein VP39"/>
    <property type="match status" value="2"/>
</dbReference>
<dbReference type="GO" id="GO:0000049">
    <property type="term" value="F:tRNA binding"/>
    <property type="evidence" value="ECO:0007669"/>
    <property type="project" value="UniProtKB-KW"/>
</dbReference>
<feature type="region of interest" description="Disordered" evidence="11">
    <location>
        <begin position="445"/>
        <end position="495"/>
    </location>
</feature>
<feature type="active site" description="Nucleophile" evidence="10">
    <location>
        <position position="397"/>
    </location>
</feature>
<feature type="compositionally biased region" description="Basic residues" evidence="11">
    <location>
        <begin position="1"/>
        <end position="12"/>
    </location>
</feature>
<dbReference type="GO" id="GO:0008168">
    <property type="term" value="F:methyltransferase activity"/>
    <property type="evidence" value="ECO:0007669"/>
    <property type="project" value="UniProtKB-KW"/>
</dbReference>
<keyword evidence="3" id="KW-0820">tRNA-binding</keyword>
<dbReference type="InterPro" id="IPR023267">
    <property type="entry name" value="RCMT"/>
</dbReference>
<feature type="binding site" evidence="10">
    <location>
        <position position="317"/>
    </location>
    <ligand>
        <name>S-adenosyl-L-methionine</name>
        <dbReference type="ChEBI" id="CHEBI:59789"/>
    </ligand>
</feature>
<dbReference type="Proteomes" id="UP001530400">
    <property type="component" value="Unassembled WGS sequence"/>
</dbReference>
<feature type="binding site" evidence="10">
    <location>
        <position position="290"/>
    </location>
    <ligand>
        <name>S-adenosyl-L-methionine</name>
        <dbReference type="ChEBI" id="CHEBI:59789"/>
    </ligand>
</feature>
<dbReference type="PROSITE" id="PS01153">
    <property type="entry name" value="NOL1_NOP2_SUN"/>
    <property type="match status" value="1"/>
</dbReference>
<evidence type="ECO:0000256" key="1">
    <source>
        <dbReference type="ARBA" id="ARBA00004123"/>
    </source>
</evidence>
<dbReference type="CDD" id="cd02440">
    <property type="entry name" value="AdoMet_MTases"/>
    <property type="match status" value="1"/>
</dbReference>
<evidence type="ECO:0000256" key="5">
    <source>
        <dbReference type="ARBA" id="ARBA00022679"/>
    </source>
</evidence>
<dbReference type="Pfam" id="PF01189">
    <property type="entry name" value="Methyltr_RsmB-F"/>
    <property type="match status" value="1"/>
</dbReference>
<evidence type="ECO:0000256" key="3">
    <source>
        <dbReference type="ARBA" id="ARBA00022555"/>
    </source>
</evidence>
<dbReference type="PRINTS" id="PR02008">
    <property type="entry name" value="RCMTFAMILY"/>
</dbReference>
<dbReference type="GO" id="GO:0005634">
    <property type="term" value="C:nucleus"/>
    <property type="evidence" value="ECO:0007669"/>
    <property type="project" value="UniProtKB-SubCell"/>
</dbReference>